<dbReference type="SUPFAM" id="SSF52743">
    <property type="entry name" value="Subtilisin-like"/>
    <property type="match status" value="1"/>
</dbReference>
<comment type="caution">
    <text evidence="8">The sequence shown here is derived from an EMBL/GenBank/DDBJ whole genome shotgun (WGS) entry which is preliminary data.</text>
</comment>
<keyword evidence="3 5" id="KW-0378">Hydrolase</keyword>
<evidence type="ECO:0000256" key="5">
    <source>
        <dbReference type="PROSITE-ProRule" id="PRU01240"/>
    </source>
</evidence>
<feature type="active site" description="Charge relay system" evidence="5">
    <location>
        <position position="531"/>
    </location>
</feature>
<evidence type="ECO:0000256" key="2">
    <source>
        <dbReference type="ARBA" id="ARBA00022670"/>
    </source>
</evidence>
<feature type="active site" description="Charge relay system" evidence="5">
    <location>
        <position position="577"/>
    </location>
</feature>
<evidence type="ECO:0000313" key="9">
    <source>
        <dbReference type="Proteomes" id="UP001152024"/>
    </source>
</evidence>
<evidence type="ECO:0000256" key="1">
    <source>
        <dbReference type="ARBA" id="ARBA00011073"/>
    </source>
</evidence>
<sequence length="838" mass="94856">MQIQQGARDKTTTYHALSYMKLPSCGIFGISVSDCETGDICALLTAVLPVFEAITERIRSNLSDASAAGEFYRDFYVAIFSLLAVLVKWDPAEDVQRPQEDQSDLKTNIMKVLDQLENVFISSKKSEGARWAMKRLGFERKNETYPKLRALKRVLPHDRAMNEDFLDDIDRIIRVYKSKSHDRAKMLDTLQQALGFLWSMHPSNLETDLSCPIRWEDYPLRRVWKFAKRLFDVVQKNWSCQCCGSTSHVSRKTRLNLTHHQRFETVSPAGQVLLSSDAHWRVLFPTTSRAAEWQDTEITVTERDRLMDEHVRPQNGVCGIIQGVKAGIRPRMVVYAQRLWQLEADPERNQFSPPQVQDSQFLTLRDLLRPQVVRGAPLEFKESQDRCVVALEYMDKFMKARRTGRSTTIPDGLYRAISACIDPKESRKNVLDKSGMRRYIFARIIYPLEDSLVTAYEVKLSALHPSMRQEVEGTELGSFDHQDENQLEKLEAAREWLGHLDQVHNLFYDCQGLCATEADRTATRVKVAVLDTGLQLPEALQETYKEEGRINVQHSATFVRSTGSTTSHEWNFDHDGHGSRVGEIILRFAPSADLHVAKVFQTRADLADPSIATEVHERIEKAIHRATNEWQVDMIIMSFGFDKAIRSIRDSIDEASRAKKAPLFFAATRNDGAHKSMAWPATEMSVIGISSTTGDGTISTFNPSEGQTGSILYAFGEGVPVQVAHPNDPAKSVTKYVSGTSYATPVAAALVANLLGCVRTMVKTGSPEDQKLYGHVPEDLLRMSDMLKVLRRHMHSENVSRMRSMLPWHFLNIEGLDNNRILRDVADTLKNGWGHVNG</sequence>
<feature type="domain" description="DUF7580" evidence="7">
    <location>
        <begin position="220"/>
        <end position="374"/>
    </location>
</feature>
<dbReference type="CDD" id="cd00306">
    <property type="entry name" value="Peptidases_S8_S53"/>
    <property type="match status" value="1"/>
</dbReference>
<comment type="similarity">
    <text evidence="1 5">Belongs to the peptidase S8 family.</text>
</comment>
<evidence type="ECO:0000256" key="3">
    <source>
        <dbReference type="ARBA" id="ARBA00022801"/>
    </source>
</evidence>
<dbReference type="PROSITE" id="PS51892">
    <property type="entry name" value="SUBTILASE"/>
    <property type="match status" value="1"/>
</dbReference>
<dbReference type="EMBL" id="JAOQBH010000017">
    <property type="protein sequence ID" value="KAJ4123171.1"/>
    <property type="molecule type" value="Genomic_DNA"/>
</dbReference>
<evidence type="ECO:0000259" key="7">
    <source>
        <dbReference type="Pfam" id="PF24476"/>
    </source>
</evidence>
<keyword evidence="9" id="KW-1185">Reference proteome</keyword>
<dbReference type="PROSITE" id="PS00138">
    <property type="entry name" value="SUBTILASE_SER"/>
    <property type="match status" value="1"/>
</dbReference>
<evidence type="ECO:0000256" key="4">
    <source>
        <dbReference type="ARBA" id="ARBA00022825"/>
    </source>
</evidence>
<gene>
    <name evidence="8" type="ORF">NW768_009699</name>
</gene>
<feature type="active site" description="Charge relay system" evidence="5">
    <location>
        <position position="741"/>
    </location>
</feature>
<dbReference type="InterPro" id="IPR015500">
    <property type="entry name" value="Peptidase_S8_subtilisin-rel"/>
</dbReference>
<reference evidence="8" key="1">
    <citation type="submission" date="2022-09" db="EMBL/GenBank/DDBJ databases">
        <title>Fusarium specimens isolated from Avocado Roots.</title>
        <authorList>
            <person name="Stajich J."/>
            <person name="Roper C."/>
            <person name="Heimlech-Rivalta G."/>
        </authorList>
    </citation>
    <scope>NUCLEOTIDE SEQUENCE</scope>
    <source>
        <strain evidence="8">CF00095</strain>
    </source>
</reference>
<dbReference type="Proteomes" id="UP001152024">
    <property type="component" value="Unassembled WGS sequence"/>
</dbReference>
<accession>A0ABQ8R234</accession>
<organism evidence="8 9">
    <name type="scientific">Fusarium equiseti</name>
    <name type="common">Fusarium scirpi</name>
    <dbReference type="NCBI Taxonomy" id="61235"/>
    <lineage>
        <taxon>Eukaryota</taxon>
        <taxon>Fungi</taxon>
        <taxon>Dikarya</taxon>
        <taxon>Ascomycota</taxon>
        <taxon>Pezizomycotina</taxon>
        <taxon>Sordariomycetes</taxon>
        <taxon>Hypocreomycetidae</taxon>
        <taxon>Hypocreales</taxon>
        <taxon>Nectriaceae</taxon>
        <taxon>Fusarium</taxon>
        <taxon>Fusarium incarnatum-equiseti species complex</taxon>
    </lineage>
</organism>
<dbReference type="InterPro" id="IPR056002">
    <property type="entry name" value="DUF7580"/>
</dbReference>
<protein>
    <recommendedName>
        <fullName evidence="10">Peptidase S8/S53 domain-containing protein</fullName>
    </recommendedName>
</protein>
<dbReference type="InterPro" id="IPR050131">
    <property type="entry name" value="Peptidase_S8_subtilisin-like"/>
</dbReference>
<name>A0ABQ8R234_FUSEQ</name>
<evidence type="ECO:0008006" key="10">
    <source>
        <dbReference type="Google" id="ProtNLM"/>
    </source>
</evidence>
<dbReference type="InterPro" id="IPR036852">
    <property type="entry name" value="Peptidase_S8/S53_dom_sf"/>
</dbReference>
<dbReference type="InterPro" id="IPR000209">
    <property type="entry name" value="Peptidase_S8/S53_dom"/>
</dbReference>
<dbReference type="Pfam" id="PF24476">
    <property type="entry name" value="DUF7580"/>
    <property type="match status" value="1"/>
</dbReference>
<evidence type="ECO:0000259" key="6">
    <source>
        <dbReference type="Pfam" id="PF00082"/>
    </source>
</evidence>
<dbReference type="PANTHER" id="PTHR43806:SF11">
    <property type="entry name" value="CEREVISIN-RELATED"/>
    <property type="match status" value="1"/>
</dbReference>
<proteinExistence type="inferred from homology"/>
<dbReference type="Gene3D" id="3.40.50.200">
    <property type="entry name" value="Peptidase S8/S53 domain"/>
    <property type="match status" value="1"/>
</dbReference>
<dbReference type="PRINTS" id="PR00723">
    <property type="entry name" value="SUBTILISIN"/>
</dbReference>
<dbReference type="PANTHER" id="PTHR43806">
    <property type="entry name" value="PEPTIDASE S8"/>
    <property type="match status" value="1"/>
</dbReference>
<evidence type="ECO:0000313" key="8">
    <source>
        <dbReference type="EMBL" id="KAJ4123171.1"/>
    </source>
</evidence>
<keyword evidence="2 5" id="KW-0645">Protease</keyword>
<dbReference type="Pfam" id="PF00082">
    <property type="entry name" value="Peptidase_S8"/>
    <property type="match status" value="1"/>
</dbReference>
<dbReference type="InterPro" id="IPR023828">
    <property type="entry name" value="Peptidase_S8_Ser-AS"/>
</dbReference>
<keyword evidence="4 5" id="KW-0720">Serine protease</keyword>
<feature type="domain" description="Peptidase S8/S53" evidence="6">
    <location>
        <begin position="524"/>
        <end position="755"/>
    </location>
</feature>